<accession>E6UHQ1</accession>
<dbReference type="Pfam" id="PF00990">
    <property type="entry name" value="GGDEF"/>
    <property type="match status" value="1"/>
</dbReference>
<dbReference type="KEGG" id="ral:Rumal_1600"/>
<dbReference type="PANTHER" id="PTHR45138:SF9">
    <property type="entry name" value="DIGUANYLATE CYCLASE DGCM-RELATED"/>
    <property type="match status" value="1"/>
</dbReference>
<dbReference type="EMBL" id="CP002403">
    <property type="protein sequence ID" value="ADU22100.1"/>
    <property type="molecule type" value="Genomic_DNA"/>
</dbReference>
<dbReference type="AlphaFoldDB" id="E6UHQ1"/>
<dbReference type="SMART" id="SM00267">
    <property type="entry name" value="GGDEF"/>
    <property type="match status" value="1"/>
</dbReference>
<dbReference type="SUPFAM" id="SSF55073">
    <property type="entry name" value="Nucleotide cyclase"/>
    <property type="match status" value="1"/>
</dbReference>
<dbReference type="InterPro" id="IPR043128">
    <property type="entry name" value="Rev_trsase/Diguanyl_cyclase"/>
</dbReference>
<dbReference type="GO" id="GO:0043709">
    <property type="term" value="P:cell adhesion involved in single-species biofilm formation"/>
    <property type="evidence" value="ECO:0007669"/>
    <property type="project" value="TreeGrafter"/>
</dbReference>
<dbReference type="InterPro" id="IPR050469">
    <property type="entry name" value="Diguanylate_Cyclase"/>
</dbReference>
<dbReference type="PANTHER" id="PTHR45138">
    <property type="entry name" value="REGULATORY COMPONENTS OF SENSORY TRANSDUCTION SYSTEM"/>
    <property type="match status" value="1"/>
</dbReference>
<feature type="domain" description="GGDEF" evidence="1">
    <location>
        <begin position="459"/>
        <end position="585"/>
    </location>
</feature>
<protein>
    <submittedName>
        <fullName evidence="2">Diguanylate cyclase</fullName>
    </submittedName>
</protein>
<dbReference type="OrthoDB" id="9805474at2"/>
<gene>
    <name evidence="2" type="ordered locus">Rumal_1600</name>
</gene>
<dbReference type="HOGENOM" id="CLU_466096_0_0_9"/>
<sequence>MMDTELIYGRIASALLCDYSKVYYVNATTDEYVSYSLDPGSRTLITSYRGKDFFSDITRDINDEVYKEDRHIFTEDIQKKNLVNMLDNSAMKNIVYRRMIDGKPVYHELRLIRGVSSNDEYFILGVTNIDKEVRTEQKAERLSKETIIYNQIASSLASYYNTIYYVDAEDDTYIEFSANTEYDELDIPKKGSDFFDESRRNILKYIHNDDRDSILEIMRKEYITEKLKDQKIFSMKYRLLLSGEFRYTRLNVMWSSDKTHFIIGVENIDEQMRKELASKELERKNITYSQILNSLAFRYDSIYYVDIQTGAFTHYSSEGENGVPVHENSGTDFFAEMPQIINDLVCDQDKKKVLEAVTRNNLLDRLTTADSFNLTFRKHMKENCPYMSLRVAWAEDKRHVILGSANIDEDVKRENKYKEELITVTRKAMKDELTGVKNKNAYQEEEYALQNDIDNGSTRPFAVLICDLNDLKRINDTLGHKVGDEYICAACKLICGIFVHSPVFRIGGDEFAVILRDNDHDHKDELLTELRRQVMENRQRQSAPVVASGLAEYEPNHHRKVSDVFELADSRMYENKKELKQLAYA</sequence>
<dbReference type="CDD" id="cd01949">
    <property type="entry name" value="GGDEF"/>
    <property type="match status" value="1"/>
</dbReference>
<name>E6UHQ1_RUMA7</name>
<dbReference type="eggNOG" id="COG2199">
    <property type="taxonomic scope" value="Bacteria"/>
</dbReference>
<dbReference type="RefSeq" id="WP_013498265.1">
    <property type="nucleotide sequence ID" value="NC_014833.1"/>
</dbReference>
<evidence type="ECO:0000313" key="2">
    <source>
        <dbReference type="EMBL" id="ADU22100.1"/>
    </source>
</evidence>
<dbReference type="InterPro" id="IPR000160">
    <property type="entry name" value="GGDEF_dom"/>
</dbReference>
<dbReference type="NCBIfam" id="TIGR00254">
    <property type="entry name" value="GGDEF"/>
    <property type="match status" value="1"/>
</dbReference>
<reference evidence="2 3" key="1">
    <citation type="journal article" date="2011" name="J. Bacteriol.">
        <title>Complete genome of the cellulolytic ruminal bacterium Ruminococcus albus 7.</title>
        <authorList>
            <person name="Suen G."/>
            <person name="Stevenson D.M."/>
            <person name="Bruce D.C."/>
            <person name="Chertkov O."/>
            <person name="Copeland A."/>
            <person name="Cheng J.F."/>
            <person name="Detter C."/>
            <person name="Detter J.C."/>
            <person name="Goodwin L.A."/>
            <person name="Han C.S."/>
            <person name="Hauser L.J."/>
            <person name="Ivanova N.N."/>
            <person name="Kyrpides N.C."/>
            <person name="Land M.L."/>
            <person name="Lapidus A."/>
            <person name="Lucas S."/>
            <person name="Ovchinnikova G."/>
            <person name="Pitluck S."/>
            <person name="Tapia R."/>
            <person name="Woyke T."/>
            <person name="Boyum J."/>
            <person name="Mead D."/>
            <person name="Weimer P.J."/>
        </authorList>
    </citation>
    <scope>NUCLEOTIDE SEQUENCE [LARGE SCALE GENOMIC DNA]</scope>
    <source>
        <strain evidence="3">ATCC 27210 / DSM 20455 / JCM 14654 / NCDO 2250 / 7</strain>
    </source>
</reference>
<dbReference type="Gene3D" id="3.30.70.270">
    <property type="match status" value="1"/>
</dbReference>
<organism evidence="2 3">
    <name type="scientific">Ruminococcus albus (strain ATCC 27210 / DSM 20455 / JCM 14654 / NCDO 2250 / 7)</name>
    <dbReference type="NCBI Taxonomy" id="697329"/>
    <lineage>
        <taxon>Bacteria</taxon>
        <taxon>Bacillati</taxon>
        <taxon>Bacillota</taxon>
        <taxon>Clostridia</taxon>
        <taxon>Eubacteriales</taxon>
        <taxon>Oscillospiraceae</taxon>
        <taxon>Ruminococcus</taxon>
    </lineage>
</organism>
<dbReference type="GO" id="GO:0005886">
    <property type="term" value="C:plasma membrane"/>
    <property type="evidence" value="ECO:0007669"/>
    <property type="project" value="TreeGrafter"/>
</dbReference>
<dbReference type="Gene3D" id="3.30.450.20">
    <property type="entry name" value="PAS domain"/>
    <property type="match status" value="1"/>
</dbReference>
<dbReference type="GO" id="GO:0052621">
    <property type="term" value="F:diguanylate cyclase activity"/>
    <property type="evidence" value="ECO:0007669"/>
    <property type="project" value="TreeGrafter"/>
</dbReference>
<evidence type="ECO:0000313" key="3">
    <source>
        <dbReference type="Proteomes" id="UP000006919"/>
    </source>
</evidence>
<dbReference type="Proteomes" id="UP000006919">
    <property type="component" value="Chromosome"/>
</dbReference>
<evidence type="ECO:0000259" key="1">
    <source>
        <dbReference type="PROSITE" id="PS50887"/>
    </source>
</evidence>
<dbReference type="STRING" id="697329.Rumal_1600"/>
<dbReference type="GO" id="GO:1902201">
    <property type="term" value="P:negative regulation of bacterial-type flagellum-dependent cell motility"/>
    <property type="evidence" value="ECO:0007669"/>
    <property type="project" value="TreeGrafter"/>
</dbReference>
<dbReference type="PROSITE" id="PS50887">
    <property type="entry name" value="GGDEF"/>
    <property type="match status" value="1"/>
</dbReference>
<proteinExistence type="predicted"/>
<dbReference type="InterPro" id="IPR029787">
    <property type="entry name" value="Nucleotide_cyclase"/>
</dbReference>